<evidence type="ECO:0000313" key="3">
    <source>
        <dbReference type="Proteomes" id="UP000626180"/>
    </source>
</evidence>
<reference evidence="2 3" key="1">
    <citation type="submission" date="2020-10" db="EMBL/GenBank/DDBJ databases">
        <title>Genome sequences of Pseudomonas isolates.</title>
        <authorList>
            <person name="Wessels L."/>
            <person name="Reich F."/>
            <person name="Hammerl J."/>
        </authorList>
    </citation>
    <scope>NUCLEOTIDE SEQUENCE [LARGE SCALE GENOMIC DNA]</scope>
    <source>
        <strain evidence="2 3">20-MO00624-0</strain>
    </source>
</reference>
<name>A0ABS0FLN8_PSELU</name>
<dbReference type="InterPro" id="IPR002376">
    <property type="entry name" value="Formyl_transf_N"/>
</dbReference>
<organism evidence="2 3">
    <name type="scientific">Pseudomonas luteola</name>
    <dbReference type="NCBI Taxonomy" id="47886"/>
    <lineage>
        <taxon>Bacteria</taxon>
        <taxon>Pseudomonadati</taxon>
        <taxon>Pseudomonadota</taxon>
        <taxon>Gammaproteobacteria</taxon>
        <taxon>Pseudomonadales</taxon>
        <taxon>Pseudomonadaceae</taxon>
        <taxon>Pseudomonas</taxon>
    </lineage>
</organism>
<gene>
    <name evidence="2" type="ORF">IRZ65_11295</name>
</gene>
<accession>A0ABS0FLN8</accession>
<feature type="domain" description="Formyl transferase N-terminal" evidence="1">
    <location>
        <begin position="76"/>
        <end position="160"/>
    </location>
</feature>
<evidence type="ECO:0000259" key="1">
    <source>
        <dbReference type="Pfam" id="PF00551"/>
    </source>
</evidence>
<dbReference type="Proteomes" id="UP000626180">
    <property type="component" value="Unassembled WGS sequence"/>
</dbReference>
<dbReference type="InterPro" id="IPR036477">
    <property type="entry name" value="Formyl_transf_N_sf"/>
</dbReference>
<dbReference type="Pfam" id="PF00551">
    <property type="entry name" value="Formyl_trans_N"/>
    <property type="match status" value="1"/>
</dbReference>
<dbReference type="Gene3D" id="3.40.50.12230">
    <property type="match status" value="1"/>
</dbReference>
<sequence length="283" mass="31552">MAIRQVLMTYKMVFLGSNAAVLDYFCCSQDFEVVGVICESQLLNDDLLTCTVLRNIPLSVASSHKDIETALAGVNDIDFCVICYFSRIIKPNLLSRFNFFNIHTSYLPTYKGKHPLFHAIAAGEKEIGISLHKVTVAVDEGAIISREKVAFYYWMSEKDLLQALFAKTPVLMGDLVRYLNGELEPVQNSEGSYYPPFAAASIIINESMSASDILNLSRSQACYAGVRLAYGSQWFRIRTITVSQMSSLGDHEVFGRLLINGQQPIGIQIDHTYCLKFADVTAE</sequence>
<dbReference type="PANTHER" id="PTHR11138:SF5">
    <property type="entry name" value="METHIONYL-TRNA FORMYLTRANSFERASE, MITOCHONDRIAL"/>
    <property type="match status" value="1"/>
</dbReference>
<dbReference type="PANTHER" id="PTHR11138">
    <property type="entry name" value="METHIONYL-TRNA FORMYLTRANSFERASE"/>
    <property type="match status" value="1"/>
</dbReference>
<dbReference type="EMBL" id="JADMCD010000005">
    <property type="protein sequence ID" value="MBF8641269.1"/>
    <property type="molecule type" value="Genomic_DNA"/>
</dbReference>
<evidence type="ECO:0000313" key="2">
    <source>
        <dbReference type="EMBL" id="MBF8641269.1"/>
    </source>
</evidence>
<keyword evidence="3" id="KW-1185">Reference proteome</keyword>
<comment type="caution">
    <text evidence="2">The sequence shown here is derived from an EMBL/GenBank/DDBJ whole genome shotgun (WGS) entry which is preliminary data.</text>
</comment>
<dbReference type="SUPFAM" id="SSF53328">
    <property type="entry name" value="Formyltransferase"/>
    <property type="match status" value="1"/>
</dbReference>
<protein>
    <recommendedName>
        <fullName evidence="1">Formyl transferase N-terminal domain-containing protein</fullName>
    </recommendedName>
</protein>
<dbReference type="RefSeq" id="WP_167670400.1">
    <property type="nucleotide sequence ID" value="NZ_FQYS01000006.1"/>
</dbReference>
<proteinExistence type="predicted"/>